<dbReference type="InterPro" id="IPR051791">
    <property type="entry name" value="Pra-immunoreactive"/>
</dbReference>
<feature type="transmembrane region" description="Helical" evidence="6">
    <location>
        <begin position="97"/>
        <end position="118"/>
    </location>
</feature>
<evidence type="ECO:0000313" key="10">
    <source>
        <dbReference type="Proteomes" id="UP000262257"/>
    </source>
</evidence>
<organism evidence="9 10">
    <name type="scientific">Acinetobacter radioresistens</name>
    <dbReference type="NCBI Taxonomy" id="40216"/>
    <lineage>
        <taxon>Bacteria</taxon>
        <taxon>Pseudomonadati</taxon>
        <taxon>Pseudomonadota</taxon>
        <taxon>Gammaproteobacteria</taxon>
        <taxon>Moraxellales</taxon>
        <taxon>Moraxellaceae</taxon>
        <taxon>Acinetobacter</taxon>
    </lineage>
</organism>
<dbReference type="Proteomes" id="UP000262257">
    <property type="component" value="Unassembled WGS sequence"/>
</dbReference>
<evidence type="ECO:0000256" key="1">
    <source>
        <dbReference type="ARBA" id="ARBA00004651"/>
    </source>
</evidence>
<evidence type="ECO:0000256" key="5">
    <source>
        <dbReference type="ARBA" id="ARBA00023136"/>
    </source>
</evidence>
<evidence type="ECO:0000259" key="7">
    <source>
        <dbReference type="Pfam" id="PF06271"/>
    </source>
</evidence>
<evidence type="ECO:0000259" key="8">
    <source>
        <dbReference type="Pfam" id="PF14237"/>
    </source>
</evidence>
<dbReference type="PANTHER" id="PTHR36115:SF6">
    <property type="entry name" value="PROLINE-RICH ANTIGEN HOMOLOG"/>
    <property type="match status" value="1"/>
</dbReference>
<keyword evidence="4 6" id="KW-1133">Transmembrane helix</keyword>
<keyword evidence="5 6" id="KW-0472">Membrane</keyword>
<dbReference type="Pfam" id="PF06271">
    <property type="entry name" value="RDD"/>
    <property type="match status" value="1"/>
</dbReference>
<accession>A0A3D3FZC4</accession>
<evidence type="ECO:0000256" key="2">
    <source>
        <dbReference type="ARBA" id="ARBA00022475"/>
    </source>
</evidence>
<feature type="transmembrane region" description="Helical" evidence="6">
    <location>
        <begin position="157"/>
        <end position="177"/>
    </location>
</feature>
<dbReference type="EMBL" id="DPXL01000047">
    <property type="protein sequence ID" value="HCM30784.1"/>
    <property type="molecule type" value="Genomic_DNA"/>
</dbReference>
<keyword evidence="3 6" id="KW-0812">Transmembrane</keyword>
<comment type="subcellular location">
    <subcellularLocation>
        <location evidence="1">Cell membrane</location>
        <topology evidence="1">Multi-pass membrane protein</topology>
    </subcellularLocation>
</comment>
<comment type="caution">
    <text evidence="9">The sequence shown here is derived from an EMBL/GenBank/DDBJ whole genome shotgun (WGS) entry which is preliminary data.</text>
</comment>
<evidence type="ECO:0000256" key="4">
    <source>
        <dbReference type="ARBA" id="ARBA00022989"/>
    </source>
</evidence>
<gene>
    <name evidence="9" type="ORF">DIC32_03355</name>
</gene>
<evidence type="ECO:0000256" key="3">
    <source>
        <dbReference type="ARBA" id="ARBA00022692"/>
    </source>
</evidence>
<dbReference type="InterPro" id="IPR010432">
    <property type="entry name" value="RDD"/>
</dbReference>
<dbReference type="RefSeq" id="WP_005014816.1">
    <property type="nucleotide sequence ID" value="NZ_BKHE01000030.1"/>
</dbReference>
<dbReference type="Pfam" id="PF14237">
    <property type="entry name" value="GYF_2"/>
    <property type="match status" value="1"/>
</dbReference>
<dbReference type="GO" id="GO:0005886">
    <property type="term" value="C:plasma membrane"/>
    <property type="evidence" value="ECO:0007669"/>
    <property type="project" value="UniProtKB-SubCell"/>
</dbReference>
<protein>
    <submittedName>
        <fullName evidence="9">RDD family protein</fullName>
    </submittedName>
</protein>
<dbReference type="PANTHER" id="PTHR36115">
    <property type="entry name" value="PROLINE-RICH ANTIGEN HOMOLOG-RELATED"/>
    <property type="match status" value="1"/>
</dbReference>
<feature type="domain" description="GYF" evidence="8">
    <location>
        <begin position="4"/>
        <end position="50"/>
    </location>
</feature>
<sequence>MQIYLARNNQQAGPYTLEQVNQMLASQQVLLTDLAWHEGMTEWKALGELTQGKLSYEPAGYQSSSAQPVFNNPVIQKTHVQNKPKVAEQQASIGSRILAKVIDLMLWLPIAALPSFFLTPTQMTELTRIQAQMQSADSTTKAIDLQNQFLALIPAEAWQAMLVYMLIMLVIQAVLLARTGQSIGKKLANIQIVDANTSGKVNLTRVFLLRSVLVILLTLTVVPFIAIIDALFALGQKRQTLHDMIAKTKVIKRTK</sequence>
<reference evidence="9 10" key="1">
    <citation type="journal article" date="2018" name="Nat. Biotechnol.">
        <title>A standardized bacterial taxonomy based on genome phylogeny substantially revises the tree of life.</title>
        <authorList>
            <person name="Parks D.H."/>
            <person name="Chuvochina M."/>
            <person name="Waite D.W."/>
            <person name="Rinke C."/>
            <person name="Skarshewski A."/>
            <person name="Chaumeil P.A."/>
            <person name="Hugenholtz P."/>
        </authorList>
    </citation>
    <scope>NUCLEOTIDE SEQUENCE [LARGE SCALE GENOMIC DNA]</scope>
    <source>
        <strain evidence="9">UBA10045</strain>
    </source>
</reference>
<name>A0A3D3FZC4_ACIRA</name>
<evidence type="ECO:0000256" key="6">
    <source>
        <dbReference type="SAM" id="Phobius"/>
    </source>
</evidence>
<feature type="domain" description="RDD" evidence="7">
    <location>
        <begin position="91"/>
        <end position="247"/>
    </location>
</feature>
<dbReference type="AlphaFoldDB" id="A0A3D3FZC4"/>
<feature type="transmembrane region" description="Helical" evidence="6">
    <location>
        <begin position="207"/>
        <end position="234"/>
    </location>
</feature>
<evidence type="ECO:0000313" key="9">
    <source>
        <dbReference type="EMBL" id="HCM30784.1"/>
    </source>
</evidence>
<dbReference type="InterPro" id="IPR025640">
    <property type="entry name" value="GYF_2"/>
</dbReference>
<keyword evidence="2" id="KW-1003">Cell membrane</keyword>
<proteinExistence type="predicted"/>